<comment type="similarity">
    <text evidence="1">Belongs to the FPP family.</text>
</comment>
<feature type="compositionally biased region" description="Basic and acidic residues" evidence="4">
    <location>
        <begin position="1"/>
        <end position="18"/>
    </location>
</feature>
<sequence>MDRRGWPWKKKSSEKNSTEKLGSASGGSANTLAEAASLGSQDSKKVSYVQISLDSYKHMSGLEDQVYTLENQIKTLEHQVKDLEGTLSAAYLEVSIKENLVKQHAKVAEEAVSGWEKADAEAHALKQKLESITLLKLSAEDRVSHLDGALKECMRQIRNLKEESELKLQETIRAKAKQWDKMKLDLEERIFELEHALVQAGAENASLSQSLQEHLNTIMTVNEEKSHAEAEVELLRGNIQLRDKEISSLKYELHVVSKEIDIRNQEKNMNLKATEAANKQNLENVKKITKLEAECQRLRGLVQKKLPGPAALARMKAEVESFGQDCKETRNTEKNPGSSLFPKASLMSESLKQCHHRGSEVQGKCFLKMEEEIQTLREALAACNTELQASRSMYAITTSKVKFLEAQLNQRMRPSSPGVLLEIFSGQIEGTPPSVSSISEDGIVEEGSSSGSWGPLISDISQLWKDKCIDKFIKSSSVNTMHLMDDFLEMEKLACSSVDSSSSKTRLDFLKIAGDTKEVTQPENEGSPEIQVEALSANSHFLKLLSRICRVLECQSLDADVKELLQDIKQSLAPYTLHVLSENNISAKVCALDPIMLMENKISSADTDRISEKELDVAISMIHQFVLSVHGETVPTKLTSFPARFIAQNSLQDFIASVEKFRSNRSSLVLFVIELSHILNKVGEAFSSVSGYRDHHKGVDNCDCIDKVPQLENKDESCRQDKDSTKLQSGEEEKLLAELKLQLEVSQQSHSLAEVRLKCMTESYKVLEMRAHDLEIEVKVLHDKAKKLENKLHEVKNNHRDPYTMPEEAQQKPKRHMQSVVHASSSTAADYSSKNEQQDKEIPLTTEKLVQCQETISILSRQLEALHPHSDANALKPLTTALLKTVYL</sequence>
<evidence type="ECO:0000256" key="2">
    <source>
        <dbReference type="ARBA" id="ARBA00023054"/>
    </source>
</evidence>
<feature type="coiled-coil region" evidence="3">
    <location>
        <begin position="211"/>
        <end position="238"/>
    </location>
</feature>
<dbReference type="InterPro" id="IPR008587">
    <property type="entry name" value="FPP_plant"/>
</dbReference>
<feature type="coiled-coil region" evidence="3">
    <location>
        <begin position="143"/>
        <end position="174"/>
    </location>
</feature>
<evidence type="ECO:0000313" key="5">
    <source>
        <dbReference type="EMBL" id="KAK4763986.1"/>
    </source>
</evidence>
<comment type="caution">
    <text evidence="5">The sequence shown here is derived from an EMBL/GenBank/DDBJ whole genome shotgun (WGS) entry which is preliminary data.</text>
</comment>
<proteinExistence type="inferred from homology"/>
<evidence type="ECO:0000256" key="3">
    <source>
        <dbReference type="SAM" id="Coils"/>
    </source>
</evidence>
<feature type="coiled-coil region" evidence="3">
    <location>
        <begin position="59"/>
        <end position="93"/>
    </location>
</feature>
<accession>A0AAN7KH41</accession>
<dbReference type="PANTHER" id="PTHR31580">
    <property type="entry name" value="FILAMENT-LIKE PLANT PROTEIN 4"/>
    <property type="match status" value="1"/>
</dbReference>
<feature type="region of interest" description="Disordered" evidence="4">
    <location>
        <begin position="1"/>
        <end position="28"/>
    </location>
</feature>
<evidence type="ECO:0000256" key="4">
    <source>
        <dbReference type="SAM" id="MobiDB-lite"/>
    </source>
</evidence>
<dbReference type="Pfam" id="PF05911">
    <property type="entry name" value="FPP"/>
    <property type="match status" value="2"/>
</dbReference>
<dbReference type="PANTHER" id="PTHR31580:SF4">
    <property type="entry name" value="FILAMENT-LIKE PLANT PROTEIN 6"/>
    <property type="match status" value="1"/>
</dbReference>
<feature type="compositionally biased region" description="Basic and acidic residues" evidence="4">
    <location>
        <begin position="792"/>
        <end position="802"/>
    </location>
</feature>
<feature type="region of interest" description="Disordered" evidence="4">
    <location>
        <begin position="792"/>
        <end position="840"/>
    </location>
</feature>
<name>A0AAN7KH41_9MYRT</name>
<evidence type="ECO:0000256" key="1">
    <source>
        <dbReference type="ARBA" id="ARBA00005921"/>
    </source>
</evidence>
<gene>
    <name evidence="5" type="ORF">SAY87_013424</name>
</gene>
<reference evidence="5 6" key="1">
    <citation type="journal article" date="2023" name="Hortic Res">
        <title>Pangenome of water caltrop reveals structural variations and asymmetric subgenome divergence after allopolyploidization.</title>
        <authorList>
            <person name="Zhang X."/>
            <person name="Chen Y."/>
            <person name="Wang L."/>
            <person name="Yuan Y."/>
            <person name="Fang M."/>
            <person name="Shi L."/>
            <person name="Lu R."/>
            <person name="Comes H.P."/>
            <person name="Ma Y."/>
            <person name="Chen Y."/>
            <person name="Huang G."/>
            <person name="Zhou Y."/>
            <person name="Zheng Z."/>
            <person name="Qiu Y."/>
        </authorList>
    </citation>
    <scope>NUCLEOTIDE SEQUENCE [LARGE SCALE GENOMIC DNA]</scope>
    <source>
        <tissue evidence="5">Roots</tissue>
    </source>
</reference>
<keyword evidence="6" id="KW-1185">Reference proteome</keyword>
<dbReference type="EMBL" id="JAXIOK010000008">
    <property type="protein sequence ID" value="KAK4763986.1"/>
    <property type="molecule type" value="Genomic_DNA"/>
</dbReference>
<keyword evidence="2 3" id="KW-0175">Coiled coil</keyword>
<feature type="compositionally biased region" description="Polar residues" evidence="4">
    <location>
        <begin position="821"/>
        <end position="835"/>
    </location>
</feature>
<dbReference type="Proteomes" id="UP001345219">
    <property type="component" value="Chromosome 11"/>
</dbReference>
<protein>
    <submittedName>
        <fullName evidence="5">Uncharacterized protein</fullName>
    </submittedName>
</protein>
<organism evidence="5 6">
    <name type="scientific">Trapa incisa</name>
    <dbReference type="NCBI Taxonomy" id="236973"/>
    <lineage>
        <taxon>Eukaryota</taxon>
        <taxon>Viridiplantae</taxon>
        <taxon>Streptophyta</taxon>
        <taxon>Embryophyta</taxon>
        <taxon>Tracheophyta</taxon>
        <taxon>Spermatophyta</taxon>
        <taxon>Magnoliopsida</taxon>
        <taxon>eudicotyledons</taxon>
        <taxon>Gunneridae</taxon>
        <taxon>Pentapetalae</taxon>
        <taxon>rosids</taxon>
        <taxon>malvids</taxon>
        <taxon>Myrtales</taxon>
        <taxon>Lythraceae</taxon>
        <taxon>Trapa</taxon>
    </lineage>
</organism>
<evidence type="ECO:0000313" key="6">
    <source>
        <dbReference type="Proteomes" id="UP001345219"/>
    </source>
</evidence>
<dbReference type="AlphaFoldDB" id="A0AAN7KH41"/>